<accession>A9V0P7</accession>
<sequence length="562" mass="61005">MAMYSRAPRDVSGAVRTTAPHVGPGVYAAPTRALPAPQGEGFAPFGSLRTRNTIFAENTHEERPSPNAYVPRLSPRQGVSFASQTPRFKGYETDSVPPGVYETRRPIGKTTNASAISINGRPKHTPRIKFTRSDQTASIPRKEEVYGYHVDKSGSLRRTRPKVHDGTQLGPGDYTPQNLSLSTNRTMHGTKWSKQSQRRSLQLDVRAGPSPSEYTAPPAIDGTARQPHPHALAAAPFATSASRPANNDRVIENELRPDPSAYTLPDDIALRTRRPESRDQQFLTTSQRFVDPKPQAPPPGVYDPVVRSLEVLDRSKRVGEAPFLHTASRFEERTPMTHVPPPNQYPSMSSSFDNNHTGPYHMTHAFNSTGARVQPLYNPSAPEGPAPGAHHADIDGTGFRPATVHGSNHHNMVPFGVSSERFADSGDGLPGPESYVPPSDLGHRMSRGFGRGKRTDLPLSNSAANPAPNTYTATNTGRRTTGGVIPTTRRAPMASPSLAPAPGTYSITAGPIGDPMNKKSYNVHFQPRPTQSRTSTRASSRNMRQNVSKSNAVLQGSRAVSR</sequence>
<dbReference type="AlphaFoldDB" id="A9V0P7"/>
<feature type="region of interest" description="Disordered" evidence="1">
    <location>
        <begin position="1"/>
        <end position="45"/>
    </location>
</feature>
<feature type="compositionally biased region" description="Basic and acidic residues" evidence="1">
    <location>
        <begin position="268"/>
        <end position="279"/>
    </location>
</feature>
<keyword evidence="3" id="KW-1185">Reference proteome</keyword>
<dbReference type="GeneID" id="5891569"/>
<feature type="compositionally biased region" description="Low complexity" evidence="1">
    <location>
        <begin position="491"/>
        <end position="502"/>
    </location>
</feature>
<feature type="compositionally biased region" description="Low complexity" evidence="1">
    <location>
        <begin position="460"/>
        <end position="483"/>
    </location>
</feature>
<dbReference type="RefSeq" id="XP_001746287.1">
    <property type="nucleotide sequence ID" value="XM_001746235.1"/>
</dbReference>
<reference evidence="2 3" key="1">
    <citation type="journal article" date="2008" name="Nature">
        <title>The genome of the choanoflagellate Monosiga brevicollis and the origin of metazoans.</title>
        <authorList>
            <consortium name="JGI Sequencing"/>
            <person name="King N."/>
            <person name="Westbrook M.J."/>
            <person name="Young S.L."/>
            <person name="Kuo A."/>
            <person name="Abedin M."/>
            <person name="Chapman J."/>
            <person name="Fairclough S."/>
            <person name="Hellsten U."/>
            <person name="Isogai Y."/>
            <person name="Letunic I."/>
            <person name="Marr M."/>
            <person name="Pincus D."/>
            <person name="Putnam N."/>
            <person name="Rokas A."/>
            <person name="Wright K.J."/>
            <person name="Zuzow R."/>
            <person name="Dirks W."/>
            <person name="Good M."/>
            <person name="Goodstein D."/>
            <person name="Lemons D."/>
            <person name="Li W."/>
            <person name="Lyons J.B."/>
            <person name="Morris A."/>
            <person name="Nichols S."/>
            <person name="Richter D.J."/>
            <person name="Salamov A."/>
            <person name="Bork P."/>
            <person name="Lim W.A."/>
            <person name="Manning G."/>
            <person name="Miller W.T."/>
            <person name="McGinnis W."/>
            <person name="Shapiro H."/>
            <person name="Tjian R."/>
            <person name="Grigoriev I.V."/>
            <person name="Rokhsar D."/>
        </authorList>
    </citation>
    <scope>NUCLEOTIDE SEQUENCE [LARGE SCALE GENOMIC DNA]</scope>
    <source>
        <strain evidence="3">MX1 / ATCC 50154</strain>
    </source>
</reference>
<dbReference type="Proteomes" id="UP000001357">
    <property type="component" value="Unassembled WGS sequence"/>
</dbReference>
<gene>
    <name evidence="2" type="ORF">MONBRDRAFT_37268</name>
</gene>
<evidence type="ECO:0000256" key="1">
    <source>
        <dbReference type="SAM" id="MobiDB-lite"/>
    </source>
</evidence>
<dbReference type="STRING" id="81824.A9V0P7"/>
<organism evidence="2 3">
    <name type="scientific">Monosiga brevicollis</name>
    <name type="common">Choanoflagellate</name>
    <dbReference type="NCBI Taxonomy" id="81824"/>
    <lineage>
        <taxon>Eukaryota</taxon>
        <taxon>Choanoflagellata</taxon>
        <taxon>Craspedida</taxon>
        <taxon>Salpingoecidae</taxon>
        <taxon>Monosiga</taxon>
    </lineage>
</organism>
<feature type="compositionally biased region" description="Polar residues" evidence="1">
    <location>
        <begin position="542"/>
        <end position="562"/>
    </location>
</feature>
<evidence type="ECO:0000313" key="3">
    <source>
        <dbReference type="Proteomes" id="UP000001357"/>
    </source>
</evidence>
<dbReference type="KEGG" id="mbr:MONBRDRAFT_37268"/>
<feature type="compositionally biased region" description="Low complexity" evidence="1">
    <location>
        <begin position="526"/>
        <end position="541"/>
    </location>
</feature>
<evidence type="ECO:0000313" key="2">
    <source>
        <dbReference type="EMBL" id="EDQ88674.1"/>
    </source>
</evidence>
<proteinExistence type="predicted"/>
<feature type="region of interest" description="Disordered" evidence="1">
    <location>
        <begin position="252"/>
        <end position="302"/>
    </location>
</feature>
<dbReference type="EMBL" id="CH991553">
    <property type="protein sequence ID" value="EDQ88674.1"/>
    <property type="molecule type" value="Genomic_DNA"/>
</dbReference>
<dbReference type="InParanoid" id="A9V0P7"/>
<feature type="region of interest" description="Disordered" evidence="1">
    <location>
        <begin position="372"/>
        <end position="562"/>
    </location>
</feature>
<protein>
    <submittedName>
        <fullName evidence="2">Uncharacterized protein</fullName>
    </submittedName>
</protein>
<feature type="compositionally biased region" description="Low complexity" evidence="1">
    <location>
        <begin position="379"/>
        <end position="389"/>
    </location>
</feature>
<feature type="region of interest" description="Disordered" evidence="1">
    <location>
        <begin position="157"/>
        <end position="183"/>
    </location>
</feature>
<feature type="region of interest" description="Disordered" evidence="1">
    <location>
        <begin position="56"/>
        <end position="75"/>
    </location>
</feature>
<name>A9V0P7_MONBE</name>